<organism evidence="15 16">
    <name type="scientific">Acanthochromis polyacanthus</name>
    <name type="common">spiny chromis</name>
    <dbReference type="NCBI Taxonomy" id="80966"/>
    <lineage>
        <taxon>Eukaryota</taxon>
        <taxon>Metazoa</taxon>
        <taxon>Chordata</taxon>
        <taxon>Craniata</taxon>
        <taxon>Vertebrata</taxon>
        <taxon>Euteleostomi</taxon>
        <taxon>Actinopterygii</taxon>
        <taxon>Neopterygii</taxon>
        <taxon>Teleostei</taxon>
        <taxon>Neoteleostei</taxon>
        <taxon>Acanthomorphata</taxon>
        <taxon>Ovalentaria</taxon>
        <taxon>Pomacentridae</taxon>
        <taxon>Acanthochromis</taxon>
    </lineage>
</organism>
<dbReference type="PANTHER" id="PTHR11890">
    <property type="entry name" value="INTERLEUKIN-1 RECEPTOR FAMILY MEMBER"/>
    <property type="match status" value="1"/>
</dbReference>
<keyword evidence="11" id="KW-0472">Membrane</keyword>
<keyword evidence="16" id="KW-1185">Reference proteome</keyword>
<dbReference type="InterPro" id="IPR036179">
    <property type="entry name" value="Ig-like_dom_sf"/>
</dbReference>
<dbReference type="InterPro" id="IPR000157">
    <property type="entry name" value="TIR_dom"/>
</dbReference>
<keyword evidence="8" id="KW-0675">Receptor</keyword>
<feature type="domain" description="Ig-like" evidence="14">
    <location>
        <begin position="211"/>
        <end position="313"/>
    </location>
</feature>
<dbReference type="SMART" id="SM00409">
    <property type="entry name" value="IG"/>
    <property type="match status" value="2"/>
</dbReference>
<evidence type="ECO:0000256" key="4">
    <source>
        <dbReference type="ARBA" id="ARBA00022801"/>
    </source>
</evidence>
<dbReference type="PROSITE" id="PS50835">
    <property type="entry name" value="IG_LIKE"/>
    <property type="match status" value="2"/>
</dbReference>
<reference evidence="15" key="1">
    <citation type="submission" date="2025-08" db="UniProtKB">
        <authorList>
            <consortium name="Ensembl"/>
        </authorList>
    </citation>
    <scope>IDENTIFICATION</scope>
</reference>
<dbReference type="GO" id="GO:0042008">
    <property type="term" value="F:interleukin-18 receptor activity"/>
    <property type="evidence" value="ECO:0007669"/>
    <property type="project" value="TreeGrafter"/>
</dbReference>
<dbReference type="GeneTree" id="ENSGT01090000259985"/>
<keyword evidence="9" id="KW-0325">Glycoprotein</keyword>
<keyword evidence="4" id="KW-0378">Hydrolase</keyword>
<dbReference type="PANTHER" id="PTHR11890:SF23">
    <property type="entry name" value="INTERLEUKIN-18 RECEPTOR ACCESSORY PROTEIN"/>
    <property type="match status" value="1"/>
</dbReference>
<dbReference type="Gene3D" id="3.40.50.10140">
    <property type="entry name" value="Toll/interleukin-1 receptor homology (TIR) domain"/>
    <property type="match status" value="1"/>
</dbReference>
<feature type="domain" description="TIR" evidence="13">
    <location>
        <begin position="399"/>
        <end position="556"/>
    </location>
</feature>
<dbReference type="SUPFAM" id="SSF48726">
    <property type="entry name" value="Immunoglobulin"/>
    <property type="match status" value="2"/>
</dbReference>
<feature type="chain" id="PRO_5018551099" evidence="12">
    <location>
        <begin position="22"/>
        <end position="575"/>
    </location>
</feature>
<dbReference type="GO" id="GO:0016020">
    <property type="term" value="C:membrane"/>
    <property type="evidence" value="ECO:0007669"/>
    <property type="project" value="UniProtKB-SubCell"/>
</dbReference>
<sequence>MPTEYVLFLLIFPSLSVGCCGSQWENKAHQRDTTHLHYRAVEGETFTMPCIISSNQKTKWLRTGQGGEENKDPPYPCGTTILAERKLSANYTDLTRKRILVLEVVEKPTSRCFQPEKKRGVTVLLAVGGKLTCPDFTCSNNTDVTWYKDYIPVNTFDSCEEEGVLRLCQVREAHQGLYFCDRRTREGNVTWMLRRPVLVKVGPRSTQSYPPRITYPVDNNMEEVELGLPYNLTCEVFFPLEIEFFPKVVWYVNYNGNKENMTLLPLEEPIKKREIHEEIKITQISIIKEVTPQHLNHMYTCSTQNTDGSSSVTIKLKRKIKVIWPCLVAYPIVCFLMLAMLGGILHLKRLELQLIYKSYFQYGNHDTDEKQFDVFLSYVRSPSPVKMSEGFSLSSKSGSSKDVEACQSTADLLSTDDAESTQGLLEMLLPQVLEDQWGYRLHLLDRDPLPGGAYTNDVVLAIARSRMLICVLSADYLTSSNAVFELESGVQALLQKSAPKLLLIWTSGASGSLNQVDPPLPALVQKALRVLPSLTWSSSKPATAESKFWRSLRKAMPHAGSETGFSHTASSTKLC</sequence>
<dbReference type="GO" id="GO:0016787">
    <property type="term" value="F:hydrolase activity"/>
    <property type="evidence" value="ECO:0007669"/>
    <property type="project" value="UniProtKB-KW"/>
</dbReference>
<evidence type="ECO:0000259" key="14">
    <source>
        <dbReference type="PROSITE" id="PS50835"/>
    </source>
</evidence>
<dbReference type="InterPro" id="IPR013783">
    <property type="entry name" value="Ig-like_fold"/>
</dbReference>
<dbReference type="Ensembl" id="ENSAPOT00000031976.1">
    <property type="protein sequence ID" value="ENSAPOP00000012358.1"/>
    <property type="gene ID" value="ENSAPOG00000015015.1"/>
</dbReference>
<evidence type="ECO:0000313" key="15">
    <source>
        <dbReference type="Ensembl" id="ENSAPOP00000012358.1"/>
    </source>
</evidence>
<keyword evidence="6" id="KW-0520">NAD</keyword>
<feature type="domain" description="Ig-like" evidence="14">
    <location>
        <begin position="108"/>
        <end position="190"/>
    </location>
</feature>
<keyword evidence="7" id="KW-1015">Disulfide bond</keyword>
<evidence type="ECO:0000256" key="3">
    <source>
        <dbReference type="ARBA" id="ARBA00022692"/>
    </source>
</evidence>
<evidence type="ECO:0000256" key="2">
    <source>
        <dbReference type="ARBA" id="ARBA00009752"/>
    </source>
</evidence>
<evidence type="ECO:0000256" key="6">
    <source>
        <dbReference type="ARBA" id="ARBA00023027"/>
    </source>
</evidence>
<evidence type="ECO:0000256" key="11">
    <source>
        <dbReference type="SAM" id="Phobius"/>
    </source>
</evidence>
<evidence type="ECO:0000256" key="9">
    <source>
        <dbReference type="ARBA" id="ARBA00023180"/>
    </source>
</evidence>
<dbReference type="InParanoid" id="A0A3Q1F627"/>
<dbReference type="PROSITE" id="PS50104">
    <property type="entry name" value="TIR"/>
    <property type="match status" value="1"/>
</dbReference>
<evidence type="ECO:0000256" key="1">
    <source>
        <dbReference type="ARBA" id="ARBA00004479"/>
    </source>
</evidence>
<dbReference type="FunFam" id="2.60.40.10:FF:000284">
    <property type="entry name" value="interleukin-1 receptor accessory protein-like 1"/>
    <property type="match status" value="1"/>
</dbReference>
<feature type="signal peptide" evidence="12">
    <location>
        <begin position="1"/>
        <end position="21"/>
    </location>
</feature>
<name>A0A3Q1F627_9TELE</name>
<evidence type="ECO:0000259" key="13">
    <source>
        <dbReference type="PROSITE" id="PS50104"/>
    </source>
</evidence>
<comment type="subcellular location">
    <subcellularLocation>
        <location evidence="1">Membrane</location>
        <topology evidence="1">Single-pass type I membrane protein</topology>
    </subcellularLocation>
</comment>
<dbReference type="STRING" id="80966.ENSAPOP00000012358"/>
<dbReference type="Proteomes" id="UP000257200">
    <property type="component" value="Unplaced"/>
</dbReference>
<dbReference type="InterPro" id="IPR015621">
    <property type="entry name" value="IL-1_rcpt_fam"/>
</dbReference>
<evidence type="ECO:0000256" key="10">
    <source>
        <dbReference type="ARBA" id="ARBA00023319"/>
    </source>
</evidence>
<keyword evidence="3 11" id="KW-0812">Transmembrane</keyword>
<keyword evidence="12" id="KW-0732">Signal</keyword>
<dbReference type="SMART" id="SM00255">
    <property type="entry name" value="TIR"/>
    <property type="match status" value="1"/>
</dbReference>
<evidence type="ECO:0000256" key="8">
    <source>
        <dbReference type="ARBA" id="ARBA00023170"/>
    </source>
</evidence>
<protein>
    <submittedName>
        <fullName evidence="15">Interleukin-18 receptor accessory protein-like</fullName>
    </submittedName>
</protein>
<dbReference type="InterPro" id="IPR035897">
    <property type="entry name" value="Toll_tir_struct_dom_sf"/>
</dbReference>
<evidence type="ECO:0000256" key="7">
    <source>
        <dbReference type="ARBA" id="ARBA00023157"/>
    </source>
</evidence>
<dbReference type="InterPro" id="IPR007110">
    <property type="entry name" value="Ig-like_dom"/>
</dbReference>
<evidence type="ECO:0000313" key="16">
    <source>
        <dbReference type="Proteomes" id="UP000257200"/>
    </source>
</evidence>
<reference evidence="15" key="2">
    <citation type="submission" date="2025-09" db="UniProtKB">
        <authorList>
            <consortium name="Ensembl"/>
        </authorList>
    </citation>
    <scope>IDENTIFICATION</scope>
</reference>
<dbReference type="SUPFAM" id="SSF52200">
    <property type="entry name" value="Toll/Interleukin receptor TIR domain"/>
    <property type="match status" value="1"/>
</dbReference>
<keyword evidence="10" id="KW-0393">Immunoglobulin domain</keyword>
<dbReference type="AlphaFoldDB" id="A0A3Q1F627"/>
<accession>A0A3Q1F627</accession>
<evidence type="ECO:0000256" key="12">
    <source>
        <dbReference type="SAM" id="SignalP"/>
    </source>
</evidence>
<evidence type="ECO:0000256" key="5">
    <source>
        <dbReference type="ARBA" id="ARBA00022989"/>
    </source>
</evidence>
<dbReference type="InterPro" id="IPR003599">
    <property type="entry name" value="Ig_sub"/>
</dbReference>
<keyword evidence="5 11" id="KW-1133">Transmembrane helix</keyword>
<proteinExistence type="inferred from homology"/>
<dbReference type="Pfam" id="PF01582">
    <property type="entry name" value="TIR"/>
    <property type="match status" value="1"/>
</dbReference>
<feature type="transmembrane region" description="Helical" evidence="11">
    <location>
        <begin position="322"/>
        <end position="347"/>
    </location>
</feature>
<dbReference type="Gene3D" id="2.60.40.10">
    <property type="entry name" value="Immunoglobulins"/>
    <property type="match status" value="2"/>
</dbReference>
<comment type="similarity">
    <text evidence="2">Belongs to the interleukin-1 receptor family.</text>
</comment>